<dbReference type="Proteomes" id="UP000545493">
    <property type="component" value="Unassembled WGS sequence"/>
</dbReference>
<comment type="caution">
    <text evidence="1">The sequence shown here is derived from an EMBL/GenBank/DDBJ whole genome shotgun (WGS) entry which is preliminary data.</text>
</comment>
<evidence type="ECO:0000313" key="2">
    <source>
        <dbReference type="Proteomes" id="UP000545493"/>
    </source>
</evidence>
<name>A0A7X5UM98_9PSEU</name>
<dbReference type="RefSeq" id="WP_167166867.1">
    <property type="nucleotide sequence ID" value="NZ_JAAOYM010000001.1"/>
</dbReference>
<organism evidence="1 2">
    <name type="scientific">Saccharomonospora amisosensis</name>
    <dbReference type="NCBI Taxonomy" id="1128677"/>
    <lineage>
        <taxon>Bacteria</taxon>
        <taxon>Bacillati</taxon>
        <taxon>Actinomycetota</taxon>
        <taxon>Actinomycetes</taxon>
        <taxon>Pseudonocardiales</taxon>
        <taxon>Pseudonocardiaceae</taxon>
        <taxon>Saccharomonospora</taxon>
    </lineage>
</organism>
<gene>
    <name evidence="1" type="ORF">FHU38_000968</name>
</gene>
<reference evidence="1 2" key="1">
    <citation type="submission" date="2020-03" db="EMBL/GenBank/DDBJ databases">
        <title>Sequencing the genomes of 1000 actinobacteria strains.</title>
        <authorList>
            <person name="Klenk H.-P."/>
        </authorList>
    </citation>
    <scope>NUCLEOTIDE SEQUENCE [LARGE SCALE GENOMIC DNA]</scope>
    <source>
        <strain evidence="1 2">DSM 45685</strain>
    </source>
</reference>
<evidence type="ECO:0008006" key="3">
    <source>
        <dbReference type="Google" id="ProtNLM"/>
    </source>
</evidence>
<accession>A0A7X5UM98</accession>
<proteinExistence type="predicted"/>
<evidence type="ECO:0000313" key="1">
    <source>
        <dbReference type="EMBL" id="NIJ10624.1"/>
    </source>
</evidence>
<dbReference type="EMBL" id="JAAOYM010000001">
    <property type="protein sequence ID" value="NIJ10624.1"/>
    <property type="molecule type" value="Genomic_DNA"/>
</dbReference>
<dbReference type="AlphaFoldDB" id="A0A7X5UM98"/>
<keyword evidence="2" id="KW-1185">Reference proteome</keyword>
<sequence>MMDELGAALETIGGLQVFPYWADRVTPPAAVVGWPDSYSFDGTYVRGADRITVPVTVLVGRLTAATSRDRLAAYADGSGPSSVKQAVDGHASSAYDTATVAEVTEFAVYTVAGVEYLGATFSVDIMGSGS</sequence>
<protein>
    <recommendedName>
        <fullName evidence="3">Tail terminator</fullName>
    </recommendedName>
</protein>